<dbReference type="InterPro" id="IPR029063">
    <property type="entry name" value="SAM-dependent_MTases_sf"/>
</dbReference>
<dbReference type="NCBIfam" id="TIGR00080">
    <property type="entry name" value="pimt"/>
    <property type="match status" value="1"/>
</dbReference>
<dbReference type="PANTHER" id="PTHR11579">
    <property type="entry name" value="PROTEIN-L-ISOASPARTATE O-METHYLTRANSFERASE"/>
    <property type="match status" value="1"/>
</dbReference>
<comment type="caution">
    <text evidence="9">The sequence shown here is derived from an EMBL/GenBank/DDBJ whole genome shotgun (WGS) entry which is preliminary data.</text>
</comment>
<evidence type="ECO:0000256" key="5">
    <source>
        <dbReference type="ARBA" id="ARBA00022679"/>
    </source>
</evidence>
<protein>
    <recommendedName>
        <fullName evidence="7">Protein-L-isoaspartate O-methyltransferase</fullName>
        <ecNumber evidence="7">2.1.1.77</ecNumber>
    </recommendedName>
    <alternativeName>
        <fullName evidence="7">L-isoaspartyl protein carboxyl methyltransferase</fullName>
    </alternativeName>
    <alternativeName>
        <fullName evidence="7">Protein L-isoaspartyl methyltransferase</fullName>
    </alternativeName>
    <alternativeName>
        <fullName evidence="7">Protein-beta-aspartate methyltransferase</fullName>
        <shortName evidence="7">PIMT</shortName>
    </alternativeName>
</protein>
<feature type="compositionally biased region" description="Low complexity" evidence="8">
    <location>
        <begin position="12"/>
        <end position="21"/>
    </location>
</feature>
<reference evidence="9 10" key="1">
    <citation type="submission" date="2019-09" db="EMBL/GenBank/DDBJ databases">
        <title>Whole-genome sequence of the purple sulfur bacterium Thiohalocapsa marina DSM 19078.</title>
        <authorList>
            <person name="Kyndt J.A."/>
            <person name="Meyer T.E."/>
        </authorList>
    </citation>
    <scope>NUCLEOTIDE SEQUENCE [LARGE SCALE GENOMIC DNA]</scope>
    <source>
        <strain evidence="9 10">DSM 19078</strain>
    </source>
</reference>
<dbReference type="Gene3D" id="3.40.50.150">
    <property type="entry name" value="Vaccinia Virus protein VP39"/>
    <property type="match status" value="1"/>
</dbReference>
<dbReference type="EC" id="2.1.1.77" evidence="7"/>
<dbReference type="FunFam" id="3.40.50.150:FF:000010">
    <property type="entry name" value="Protein-L-isoaspartate O-methyltransferase"/>
    <property type="match status" value="1"/>
</dbReference>
<feature type="compositionally biased region" description="Low complexity" evidence="8">
    <location>
        <begin position="35"/>
        <end position="44"/>
    </location>
</feature>
<dbReference type="NCBIfam" id="NF001453">
    <property type="entry name" value="PRK00312.1"/>
    <property type="match status" value="1"/>
</dbReference>
<keyword evidence="6 7" id="KW-0949">S-adenosyl-L-methionine</keyword>
<evidence type="ECO:0000256" key="6">
    <source>
        <dbReference type="ARBA" id="ARBA00022691"/>
    </source>
</evidence>
<evidence type="ECO:0000313" key="9">
    <source>
        <dbReference type="EMBL" id="KAA6187033.1"/>
    </source>
</evidence>
<keyword evidence="10" id="KW-1185">Reference proteome</keyword>
<dbReference type="GO" id="GO:0005737">
    <property type="term" value="C:cytoplasm"/>
    <property type="evidence" value="ECO:0007669"/>
    <property type="project" value="UniProtKB-SubCell"/>
</dbReference>
<organism evidence="9 10">
    <name type="scientific">Thiohalocapsa marina</name>
    <dbReference type="NCBI Taxonomy" id="424902"/>
    <lineage>
        <taxon>Bacteria</taxon>
        <taxon>Pseudomonadati</taxon>
        <taxon>Pseudomonadota</taxon>
        <taxon>Gammaproteobacteria</taxon>
        <taxon>Chromatiales</taxon>
        <taxon>Chromatiaceae</taxon>
        <taxon>Thiohalocapsa</taxon>
    </lineage>
</organism>
<dbReference type="SUPFAM" id="SSF53335">
    <property type="entry name" value="S-adenosyl-L-methionine-dependent methyltransferases"/>
    <property type="match status" value="1"/>
</dbReference>
<dbReference type="PANTHER" id="PTHR11579:SF0">
    <property type="entry name" value="PROTEIN-L-ISOASPARTATE(D-ASPARTATE) O-METHYLTRANSFERASE"/>
    <property type="match status" value="1"/>
</dbReference>
<feature type="region of interest" description="Disordered" evidence="8">
    <location>
        <begin position="1"/>
        <end position="44"/>
    </location>
</feature>
<dbReference type="AlphaFoldDB" id="A0A5M8FTA6"/>
<keyword evidence="5 7" id="KW-0808">Transferase</keyword>
<evidence type="ECO:0000313" key="10">
    <source>
        <dbReference type="Proteomes" id="UP000322981"/>
    </source>
</evidence>
<comment type="function">
    <text evidence="7">Catalyzes the methyl esterification of L-isoaspartyl residues in peptides and proteins that result from spontaneous decomposition of normal L-aspartyl and L-asparaginyl residues. It plays a role in the repair and/or degradation of damaged proteins.</text>
</comment>
<comment type="subcellular location">
    <subcellularLocation>
        <location evidence="1 7">Cytoplasm</location>
    </subcellularLocation>
</comment>
<name>A0A5M8FTA6_9GAMM</name>
<dbReference type="HAMAP" id="MF_00090">
    <property type="entry name" value="PIMT"/>
    <property type="match status" value="1"/>
</dbReference>
<proteinExistence type="inferred from homology"/>
<evidence type="ECO:0000256" key="2">
    <source>
        <dbReference type="ARBA" id="ARBA00005369"/>
    </source>
</evidence>
<comment type="similarity">
    <text evidence="2 7">Belongs to the methyltransferase superfamily. L-isoaspartyl/D-aspartyl protein methyltransferase family.</text>
</comment>
<evidence type="ECO:0000256" key="7">
    <source>
        <dbReference type="HAMAP-Rule" id="MF_00090"/>
    </source>
</evidence>
<feature type="compositionally biased region" description="Gly residues" evidence="8">
    <location>
        <begin position="1"/>
        <end position="11"/>
    </location>
</feature>
<keyword evidence="4 7" id="KW-0489">Methyltransferase</keyword>
<dbReference type="OrthoDB" id="9810066at2"/>
<dbReference type="PROSITE" id="PS01279">
    <property type="entry name" value="PCMT"/>
    <property type="match status" value="1"/>
</dbReference>
<feature type="active site" evidence="7">
    <location>
        <position position="97"/>
    </location>
</feature>
<evidence type="ECO:0000256" key="1">
    <source>
        <dbReference type="ARBA" id="ARBA00004496"/>
    </source>
</evidence>
<evidence type="ECO:0000256" key="4">
    <source>
        <dbReference type="ARBA" id="ARBA00022603"/>
    </source>
</evidence>
<sequence>MPGVGDSGAVGGADPRNATGTADGGDDGVGRARDGAGPAWQRPRQQLVRRLRAAGIRDERVLQALGLLPRHLFVDEALASHAYDDTALPIGHGQTLSQPYTVARMTEVLLAAGDCATVLEIGTGSAFQTAVLASLVRRVYSIERIAALWQRAEARLRDLRLRNVRLRHSDGHLGWPEYAPFDGILMTAAANGVPRLLAEQLAPGGRMVLPLDRGEGQVLLRLTRTGAGFRHEVLEPVTFVPLLGGIA</sequence>
<evidence type="ECO:0000256" key="3">
    <source>
        <dbReference type="ARBA" id="ARBA00022490"/>
    </source>
</evidence>
<keyword evidence="3 7" id="KW-0963">Cytoplasm</keyword>
<dbReference type="RefSeq" id="WP_150090599.1">
    <property type="nucleotide sequence ID" value="NZ_VWXX01000003.1"/>
</dbReference>
<gene>
    <name evidence="7" type="primary">pcm</name>
    <name evidence="9" type="ORF">F2Q65_03870</name>
</gene>
<evidence type="ECO:0000256" key="8">
    <source>
        <dbReference type="SAM" id="MobiDB-lite"/>
    </source>
</evidence>
<accession>A0A5M8FTA6</accession>
<dbReference type="EMBL" id="VWXX01000003">
    <property type="protein sequence ID" value="KAA6187033.1"/>
    <property type="molecule type" value="Genomic_DNA"/>
</dbReference>
<dbReference type="GO" id="GO:0030091">
    <property type="term" value="P:protein repair"/>
    <property type="evidence" value="ECO:0007669"/>
    <property type="project" value="UniProtKB-UniRule"/>
</dbReference>
<comment type="catalytic activity">
    <reaction evidence="7">
        <text>[protein]-L-isoaspartate + S-adenosyl-L-methionine = [protein]-L-isoaspartate alpha-methyl ester + S-adenosyl-L-homocysteine</text>
        <dbReference type="Rhea" id="RHEA:12705"/>
        <dbReference type="Rhea" id="RHEA-COMP:12143"/>
        <dbReference type="Rhea" id="RHEA-COMP:12144"/>
        <dbReference type="ChEBI" id="CHEBI:57856"/>
        <dbReference type="ChEBI" id="CHEBI:59789"/>
        <dbReference type="ChEBI" id="CHEBI:90596"/>
        <dbReference type="ChEBI" id="CHEBI:90598"/>
        <dbReference type="EC" id="2.1.1.77"/>
    </reaction>
</comment>
<dbReference type="InterPro" id="IPR000682">
    <property type="entry name" value="PCMT"/>
</dbReference>
<dbReference type="GO" id="GO:0004719">
    <property type="term" value="F:protein-L-isoaspartate (D-aspartate) O-methyltransferase activity"/>
    <property type="evidence" value="ECO:0007669"/>
    <property type="project" value="UniProtKB-UniRule"/>
</dbReference>
<dbReference type="Pfam" id="PF01135">
    <property type="entry name" value="PCMT"/>
    <property type="match status" value="1"/>
</dbReference>
<dbReference type="CDD" id="cd02440">
    <property type="entry name" value="AdoMet_MTases"/>
    <property type="match status" value="1"/>
</dbReference>
<dbReference type="GO" id="GO:0032259">
    <property type="term" value="P:methylation"/>
    <property type="evidence" value="ECO:0007669"/>
    <property type="project" value="UniProtKB-KW"/>
</dbReference>
<dbReference type="Proteomes" id="UP000322981">
    <property type="component" value="Unassembled WGS sequence"/>
</dbReference>